<accession>A0ABW3BVG2</accession>
<dbReference type="EMBL" id="JBHTIB010000012">
    <property type="protein sequence ID" value="MFD0836687.1"/>
    <property type="molecule type" value="Genomic_DNA"/>
</dbReference>
<dbReference type="Pfam" id="PF03235">
    <property type="entry name" value="GmrSD_N"/>
    <property type="match status" value="1"/>
</dbReference>
<protein>
    <submittedName>
        <fullName evidence="2">DUF262 domain-containing protein</fullName>
    </submittedName>
</protein>
<evidence type="ECO:0000313" key="3">
    <source>
        <dbReference type="Proteomes" id="UP001597011"/>
    </source>
</evidence>
<dbReference type="Proteomes" id="UP001597011">
    <property type="component" value="Unassembled WGS sequence"/>
</dbReference>
<keyword evidence="3" id="KW-1185">Reference proteome</keyword>
<evidence type="ECO:0000259" key="1">
    <source>
        <dbReference type="Pfam" id="PF03235"/>
    </source>
</evidence>
<comment type="caution">
    <text evidence="2">The sequence shown here is derived from an EMBL/GenBank/DDBJ whole genome shotgun (WGS) entry which is preliminary data.</text>
</comment>
<dbReference type="PANTHER" id="PTHR35149">
    <property type="entry name" value="SLL5132 PROTEIN"/>
    <property type="match status" value="1"/>
</dbReference>
<reference evidence="3" key="1">
    <citation type="journal article" date="2019" name="Int. J. Syst. Evol. Microbiol.">
        <title>The Global Catalogue of Microorganisms (GCM) 10K type strain sequencing project: providing services to taxonomists for standard genome sequencing and annotation.</title>
        <authorList>
            <consortium name="The Broad Institute Genomics Platform"/>
            <consortium name="The Broad Institute Genome Sequencing Center for Infectious Disease"/>
            <person name="Wu L."/>
            <person name="Ma J."/>
        </authorList>
    </citation>
    <scope>NUCLEOTIDE SEQUENCE [LARGE SCALE GENOMIC DNA]</scope>
    <source>
        <strain evidence="3">CCUG 60529</strain>
    </source>
</reference>
<dbReference type="PANTHER" id="PTHR35149:SF1">
    <property type="entry name" value="DUF5655 DOMAIN-CONTAINING PROTEIN"/>
    <property type="match status" value="1"/>
</dbReference>
<dbReference type="RefSeq" id="WP_379942919.1">
    <property type="nucleotide sequence ID" value="NZ_JBHTIB010000012.1"/>
</dbReference>
<dbReference type="InterPro" id="IPR004919">
    <property type="entry name" value="GmrSD_N"/>
</dbReference>
<evidence type="ECO:0000313" key="2">
    <source>
        <dbReference type="EMBL" id="MFD0836687.1"/>
    </source>
</evidence>
<feature type="domain" description="GmrSD restriction endonucleases N-terminal" evidence="1">
    <location>
        <begin position="12"/>
        <end position="209"/>
    </location>
</feature>
<proteinExistence type="predicted"/>
<name>A0ABW3BVG2_9FLAO</name>
<organism evidence="2 3">
    <name type="scientific">Mariniflexile aquimaris</name>
    <dbReference type="NCBI Taxonomy" id="881009"/>
    <lineage>
        <taxon>Bacteria</taxon>
        <taxon>Pseudomonadati</taxon>
        <taxon>Bacteroidota</taxon>
        <taxon>Flavobacteriia</taxon>
        <taxon>Flavobacteriales</taxon>
        <taxon>Flavobacteriaceae</taxon>
        <taxon>Mariniflexile</taxon>
    </lineage>
</organism>
<gene>
    <name evidence="2" type="ORF">ACFQ0I_12990</name>
</gene>
<sequence>MSQTKPLIALFDKDFIIPHYQRGYRWGEQEVTELLNDIWYFTKTSNNGEFYCLQPIVVQKEGVDIEEKYIVLDGQQRLTTLYLIIMFLEERRFEDGYNQPLFRLKYETRPNSESFLKDKKFKEKIDDSNIDFDHISKSYNYIKSWFHNHAGAKSKMIPVLLDDNGLGNRNIRFIWYQVPKSTNPIDVFIRLNVGKIPLTDAELIKALLLQSDKYPKEDLKFIKMMLFEIASEWDSIEYTLQQEEFWYFLNNKDNTKPTHIEFIFDAIAQSIEKEHHFLKEFNYLETKNLKHATFLILAAYLEDQITNRQKHRIEVVKEIWDKITAYFEYFKEWFNNRELFHYIGYLIEIKGAGIIDAYIANSKKLTKTEFVVFLEEEISKVIKVSGIITDNEGKEHPLLLKHLCYEDEVNKRNDKPLITRILFLHNVVATQKSEKEKAKFPFNLYKKTKENEKWSLEHIHARNSDAISNADHQKSWLKEHIKSVEKLNKKKFKKVLSKMKKVSNKEEIEQDEFDDIYNEVYDLIDTESGINDKNKHLISNLCLLDANTNSALNKAVFDVKREIIKQRELKGFYIPVSSRNVFLKAYTSYSQNNAYWTDTDREDYLESIVKTYNYFVRN</sequence>